<dbReference type="Pfam" id="PF05235">
    <property type="entry name" value="CHAD"/>
    <property type="match status" value="1"/>
</dbReference>
<name>A0ABU0Z3I1_9MICO</name>
<evidence type="ECO:0000259" key="1">
    <source>
        <dbReference type="PROSITE" id="PS51708"/>
    </source>
</evidence>
<reference evidence="2 3" key="1">
    <citation type="submission" date="2023-08" db="EMBL/GenBank/DDBJ databases">
        <title>Microbacterium psychrotolerans sp. nov., a psychrotolerant bacterium isolated from soil in Heilongjiang Province, China.</title>
        <authorList>
            <person name="An P."/>
            <person name="Zhao D."/>
            <person name="Xiang H."/>
        </authorList>
    </citation>
    <scope>NUCLEOTIDE SEQUENCE [LARGE SCALE GENOMIC DNA]</scope>
    <source>
        <strain evidence="2 3">QXD-8</strain>
    </source>
</reference>
<feature type="domain" description="CHAD" evidence="1">
    <location>
        <begin position="7"/>
        <end position="287"/>
    </location>
</feature>
<dbReference type="SMART" id="SM00880">
    <property type="entry name" value="CHAD"/>
    <property type="match status" value="1"/>
</dbReference>
<keyword evidence="3" id="KW-1185">Reference proteome</keyword>
<evidence type="ECO:0000313" key="3">
    <source>
        <dbReference type="Proteomes" id="UP001235133"/>
    </source>
</evidence>
<dbReference type="PANTHER" id="PTHR39339:SF1">
    <property type="entry name" value="CHAD DOMAIN-CONTAINING PROTEIN"/>
    <property type="match status" value="1"/>
</dbReference>
<accession>A0ABU0Z3I1</accession>
<dbReference type="EMBL" id="JAVFWO010000003">
    <property type="protein sequence ID" value="MDQ7878535.1"/>
    <property type="molecule type" value="Genomic_DNA"/>
</dbReference>
<dbReference type="InterPro" id="IPR038186">
    <property type="entry name" value="CHAD_dom_sf"/>
</dbReference>
<dbReference type="PROSITE" id="PS51708">
    <property type="entry name" value="CHAD"/>
    <property type="match status" value="1"/>
</dbReference>
<sequence>MRRPQGSPTLGEVLGEIVRRAADEVDATLPAAVADEPDGVHQHRVRVRRLRSVLGGFRDALDARAAERVRVAYAEWGRELGVVRDIEVRAEVAGEMIARAGVDDPDVQRRLVGSEQEAYAVAHRRLVELAASPRAEERARLLREFVEAANPVEPHREAAEVLVAAVARQARRVEKAESRLDGTDARYHDLRKAARRMRYVAESVTDAAPGLGTNEIEALVEAGDDIHDALGAHRDTTLLAQRVEHEAVLAGRAGELSHAYDRIAEVAREEAAQRLDEVPQAMRRLKAAASRLP</sequence>
<proteinExistence type="predicted"/>
<organism evidence="2 3">
    <name type="scientific">Microbacterium psychrotolerans</name>
    <dbReference type="NCBI Taxonomy" id="3068321"/>
    <lineage>
        <taxon>Bacteria</taxon>
        <taxon>Bacillati</taxon>
        <taxon>Actinomycetota</taxon>
        <taxon>Actinomycetes</taxon>
        <taxon>Micrococcales</taxon>
        <taxon>Microbacteriaceae</taxon>
        <taxon>Microbacterium</taxon>
    </lineage>
</organism>
<dbReference type="InterPro" id="IPR007899">
    <property type="entry name" value="CHAD_dom"/>
</dbReference>
<dbReference type="Proteomes" id="UP001235133">
    <property type="component" value="Unassembled WGS sequence"/>
</dbReference>
<protein>
    <submittedName>
        <fullName evidence="2">CHAD domain-containing protein</fullName>
    </submittedName>
</protein>
<evidence type="ECO:0000313" key="2">
    <source>
        <dbReference type="EMBL" id="MDQ7878535.1"/>
    </source>
</evidence>
<comment type="caution">
    <text evidence="2">The sequence shown here is derived from an EMBL/GenBank/DDBJ whole genome shotgun (WGS) entry which is preliminary data.</text>
</comment>
<gene>
    <name evidence="2" type="ORF">Q9R08_11160</name>
</gene>
<dbReference type="PANTHER" id="PTHR39339">
    <property type="entry name" value="SLR1444 PROTEIN"/>
    <property type="match status" value="1"/>
</dbReference>
<dbReference type="Gene3D" id="1.40.20.10">
    <property type="entry name" value="CHAD domain"/>
    <property type="match status" value="1"/>
</dbReference>
<dbReference type="RefSeq" id="WP_308868083.1">
    <property type="nucleotide sequence ID" value="NZ_JAVFWO010000003.1"/>
</dbReference>